<feature type="transmembrane region" description="Helical" evidence="6">
    <location>
        <begin position="56"/>
        <end position="78"/>
    </location>
</feature>
<evidence type="ECO:0000256" key="3">
    <source>
        <dbReference type="ARBA" id="ARBA00013208"/>
    </source>
</evidence>
<feature type="transmembrane region" description="Helical" evidence="6">
    <location>
        <begin position="98"/>
        <end position="117"/>
    </location>
</feature>
<gene>
    <name evidence="8" type="ORF">GURASL_11830</name>
</gene>
<proteinExistence type="inferred from homology"/>
<evidence type="ECO:0000256" key="2">
    <source>
        <dbReference type="ARBA" id="ARBA00009370"/>
    </source>
</evidence>
<keyword evidence="9" id="KW-1185">Reference proteome</keyword>
<dbReference type="PANTHER" id="PTHR43390:SF1">
    <property type="entry name" value="CHLOROPLAST PROCESSING PEPTIDASE"/>
    <property type="match status" value="1"/>
</dbReference>
<comment type="subcellular location">
    <subcellularLocation>
        <location evidence="6">Membrane</location>
        <topology evidence="6">Single-pass type II membrane protein</topology>
    </subcellularLocation>
</comment>
<protein>
    <recommendedName>
        <fullName evidence="4 6">Signal peptidase I</fullName>
        <ecNumber evidence="3 6">3.4.21.89</ecNumber>
    </recommendedName>
</protein>
<sequence length="282" mass="31969">MENKLRKWWLAGLLSLVEPGLGQVYNGQFRKGVLLFLLPLVLLPCYVLCLNSRHLFAYLAAYLLLALFYYLFVVGDAIVQARRQGGAYGLKNYNRLSVYVAVVVVATLVSTGMNLALKYNFVQAFRIPAASMEPTLLVGDRILVDRSVYAREPKRGAVIVFAYPEDPRKDFVKRVVAVGGDTVAVRDKQLYVNGRPLLEPYIEHRESELFPATVNPRDNFGPVTIPTGACFVLGDNRDRSYDSRFWGVVGKERIKGTVKNIYWSWDRERNAVRWARIGTMIL</sequence>
<dbReference type="EMBL" id="AP027151">
    <property type="protein sequence ID" value="BDV42260.1"/>
    <property type="molecule type" value="Genomic_DNA"/>
</dbReference>
<dbReference type="Proteomes" id="UP001317705">
    <property type="component" value="Chromosome"/>
</dbReference>
<keyword evidence="6" id="KW-0812">Transmembrane</keyword>
<dbReference type="PROSITE" id="PS00760">
    <property type="entry name" value="SPASE_I_2"/>
    <property type="match status" value="1"/>
</dbReference>
<feature type="domain" description="Peptidase S26" evidence="7">
    <location>
        <begin position="104"/>
        <end position="263"/>
    </location>
</feature>
<organism evidence="8 9">
    <name type="scientific">Geotalea uraniireducens</name>
    <dbReference type="NCBI Taxonomy" id="351604"/>
    <lineage>
        <taxon>Bacteria</taxon>
        <taxon>Pseudomonadati</taxon>
        <taxon>Thermodesulfobacteriota</taxon>
        <taxon>Desulfuromonadia</taxon>
        <taxon>Geobacterales</taxon>
        <taxon>Geobacteraceae</taxon>
        <taxon>Geotalea</taxon>
    </lineage>
</organism>
<dbReference type="InterPro" id="IPR036286">
    <property type="entry name" value="LexA/Signal_pep-like_sf"/>
</dbReference>
<evidence type="ECO:0000256" key="4">
    <source>
        <dbReference type="ARBA" id="ARBA00019232"/>
    </source>
</evidence>
<dbReference type="Pfam" id="PF10502">
    <property type="entry name" value="Peptidase_S26"/>
    <property type="match status" value="1"/>
</dbReference>
<evidence type="ECO:0000256" key="5">
    <source>
        <dbReference type="ARBA" id="ARBA00022801"/>
    </source>
</evidence>
<dbReference type="PRINTS" id="PR00727">
    <property type="entry name" value="LEADERPTASE"/>
</dbReference>
<keyword evidence="6" id="KW-1133">Transmembrane helix</keyword>
<comment type="catalytic activity">
    <reaction evidence="1 6">
        <text>Cleavage of hydrophobic, N-terminal signal or leader sequences from secreted and periplasmic proteins.</text>
        <dbReference type="EC" id="3.4.21.89"/>
    </reaction>
</comment>
<dbReference type="PANTHER" id="PTHR43390">
    <property type="entry name" value="SIGNAL PEPTIDASE I"/>
    <property type="match status" value="1"/>
</dbReference>
<comment type="caution">
    <text evidence="6">Lacks conserved residue(s) required for the propagation of feature annotation.</text>
</comment>
<dbReference type="Gene3D" id="2.10.109.10">
    <property type="entry name" value="Umud Fragment, subunit A"/>
    <property type="match status" value="1"/>
</dbReference>
<feature type="transmembrane region" description="Helical" evidence="6">
    <location>
        <begin position="32"/>
        <end position="49"/>
    </location>
</feature>
<evidence type="ECO:0000256" key="1">
    <source>
        <dbReference type="ARBA" id="ARBA00000677"/>
    </source>
</evidence>
<dbReference type="NCBIfam" id="TIGR02227">
    <property type="entry name" value="sigpep_I_bact"/>
    <property type="match status" value="1"/>
</dbReference>
<dbReference type="CDD" id="cd06530">
    <property type="entry name" value="S26_SPase_I"/>
    <property type="match status" value="1"/>
</dbReference>
<accession>A0ABM8EIL5</accession>
<reference evidence="8 9" key="1">
    <citation type="submission" date="2022-12" db="EMBL/GenBank/DDBJ databases">
        <title>Polyphasic characterization of Geotalea uranireducens NIT-SL11 newly isolated from a complex of sewage sludge and microbially reduced graphene oxide.</title>
        <authorList>
            <person name="Xie L."/>
            <person name="Yoshida N."/>
            <person name="Meng L."/>
        </authorList>
    </citation>
    <scope>NUCLEOTIDE SEQUENCE [LARGE SCALE GENOMIC DNA]</scope>
    <source>
        <strain evidence="8 9">NIT-SL11</strain>
    </source>
</reference>
<comment type="similarity">
    <text evidence="2 6">Belongs to the peptidase S26 family.</text>
</comment>
<dbReference type="RefSeq" id="WP_282002593.1">
    <property type="nucleotide sequence ID" value="NZ_AP027151.1"/>
</dbReference>
<keyword evidence="6" id="KW-0645">Protease</keyword>
<evidence type="ECO:0000313" key="9">
    <source>
        <dbReference type="Proteomes" id="UP001317705"/>
    </source>
</evidence>
<evidence type="ECO:0000313" key="8">
    <source>
        <dbReference type="EMBL" id="BDV42260.1"/>
    </source>
</evidence>
<dbReference type="InterPro" id="IPR019757">
    <property type="entry name" value="Pept_S26A_signal_pept_1_Lys-AS"/>
</dbReference>
<evidence type="ECO:0000259" key="7">
    <source>
        <dbReference type="Pfam" id="PF10502"/>
    </source>
</evidence>
<dbReference type="InterPro" id="IPR000223">
    <property type="entry name" value="Pept_S26A_signal_pept_1"/>
</dbReference>
<keyword evidence="6" id="KW-0472">Membrane</keyword>
<dbReference type="EC" id="3.4.21.89" evidence="3 6"/>
<keyword evidence="5 6" id="KW-0378">Hydrolase</keyword>
<dbReference type="InterPro" id="IPR019533">
    <property type="entry name" value="Peptidase_S26"/>
</dbReference>
<name>A0ABM8EIL5_9BACT</name>
<dbReference type="SUPFAM" id="SSF51306">
    <property type="entry name" value="LexA/Signal peptidase"/>
    <property type="match status" value="1"/>
</dbReference>
<evidence type="ECO:0000256" key="6">
    <source>
        <dbReference type="RuleBase" id="RU362042"/>
    </source>
</evidence>